<evidence type="ECO:0000256" key="4">
    <source>
        <dbReference type="ARBA" id="ARBA00023288"/>
    </source>
</evidence>
<evidence type="ECO:0000256" key="1">
    <source>
        <dbReference type="ARBA" id="ARBA00004459"/>
    </source>
</evidence>
<dbReference type="Pfam" id="PF05433">
    <property type="entry name" value="Rick_17kDa_Anti"/>
    <property type="match status" value="1"/>
</dbReference>
<evidence type="ECO:0000313" key="6">
    <source>
        <dbReference type="EMBL" id="QXM23399.1"/>
    </source>
</evidence>
<evidence type="ECO:0000256" key="3">
    <source>
        <dbReference type="ARBA" id="ARBA00015281"/>
    </source>
</evidence>
<gene>
    <name evidence="6" type="ORF">KO353_08560</name>
</gene>
<comment type="subcellular location">
    <subcellularLocation>
        <location evidence="1">Cell outer membrane</location>
        <topology evidence="1">Lipid-anchor</topology>
    </subcellularLocation>
</comment>
<evidence type="ECO:0000313" key="7">
    <source>
        <dbReference type="Proteomes" id="UP000694001"/>
    </source>
</evidence>
<dbReference type="AlphaFoldDB" id="A0A975TZK8"/>
<accession>A0A975TZK8</accession>
<protein>
    <recommendedName>
        <fullName evidence="3">17 kDa surface antigen</fullName>
    </recommendedName>
</protein>
<dbReference type="EMBL" id="CP076448">
    <property type="protein sequence ID" value="QXM23399.1"/>
    <property type="molecule type" value="Genomic_DNA"/>
</dbReference>
<keyword evidence="7" id="KW-1185">Reference proteome</keyword>
<dbReference type="KEGG" id="elio:KO353_08560"/>
<proteinExistence type="inferred from homology"/>
<organism evidence="6 7">
    <name type="scientific">Elioraea tepida</name>
    <dbReference type="NCBI Taxonomy" id="2843330"/>
    <lineage>
        <taxon>Bacteria</taxon>
        <taxon>Pseudomonadati</taxon>
        <taxon>Pseudomonadota</taxon>
        <taxon>Alphaproteobacteria</taxon>
        <taxon>Acetobacterales</taxon>
        <taxon>Elioraeaceae</taxon>
        <taxon>Elioraea</taxon>
    </lineage>
</organism>
<feature type="domain" description="Glycine zipper 2TM" evidence="5">
    <location>
        <begin position="61"/>
        <end position="101"/>
    </location>
</feature>
<dbReference type="RefSeq" id="WP_218284259.1">
    <property type="nucleotide sequence ID" value="NZ_CP076448.1"/>
</dbReference>
<sequence>MHSSVKLVFGLCVAGLVASGCARGPGPNVYESREVNQAAAVERGTIVSIRPVSVEGTGHTGTLIGGAAGGVAGSFIGGDWRSNLLAGIAGAVAGGVAGGALERSMTGRVAAEFIVQLESGGTIAVIQDNEDGLRVGDRVSVLRGQRTRLVPSRG</sequence>
<keyword evidence="4" id="KW-0449">Lipoprotein</keyword>
<comment type="similarity">
    <text evidence="2">Belongs to the rickettsiale 17 kDa surface antigen family.</text>
</comment>
<dbReference type="GO" id="GO:0009279">
    <property type="term" value="C:cell outer membrane"/>
    <property type="evidence" value="ECO:0007669"/>
    <property type="project" value="UniProtKB-SubCell"/>
</dbReference>
<dbReference type="Proteomes" id="UP000694001">
    <property type="component" value="Chromosome"/>
</dbReference>
<dbReference type="PROSITE" id="PS51257">
    <property type="entry name" value="PROKAR_LIPOPROTEIN"/>
    <property type="match status" value="1"/>
</dbReference>
<reference evidence="6" key="1">
    <citation type="submission" date="2021-06" db="EMBL/GenBank/DDBJ databases">
        <title>Elioraea tepida, sp. nov., a moderately thermophilic aerobic anoxygenic phototrophic bacterium isolated from an alkaline siliceous hot spring mat community in Yellowstone National Park, WY, USA.</title>
        <authorList>
            <person name="Saini M.K."/>
            <person name="Yoshida S."/>
            <person name="Sebastian A."/>
            <person name="Hirose S."/>
            <person name="Hara E."/>
            <person name="Tamaki H."/>
            <person name="Soulier N.T."/>
            <person name="Albert I."/>
            <person name="Hanada S."/>
            <person name="Bryant D.A."/>
            <person name="Tank M."/>
        </authorList>
    </citation>
    <scope>NUCLEOTIDE SEQUENCE</scope>
    <source>
        <strain evidence="6">MS-P2</strain>
    </source>
</reference>
<dbReference type="InterPro" id="IPR008816">
    <property type="entry name" value="Gly_zipper_2TM_dom"/>
</dbReference>
<name>A0A975TZK8_9PROT</name>
<evidence type="ECO:0000256" key="2">
    <source>
        <dbReference type="ARBA" id="ARBA00008681"/>
    </source>
</evidence>
<evidence type="ECO:0000259" key="5">
    <source>
        <dbReference type="Pfam" id="PF05433"/>
    </source>
</evidence>